<dbReference type="CDD" id="cd00009">
    <property type="entry name" value="AAA"/>
    <property type="match status" value="1"/>
</dbReference>
<dbReference type="RefSeq" id="WP_189029803.1">
    <property type="nucleotide sequence ID" value="NZ_BMKR01000028.1"/>
</dbReference>
<dbReference type="SUPFAM" id="SSF52540">
    <property type="entry name" value="P-loop containing nucleoside triphosphate hydrolases"/>
    <property type="match status" value="1"/>
</dbReference>
<dbReference type="Gene3D" id="1.10.10.60">
    <property type="entry name" value="Homeodomain-like"/>
    <property type="match status" value="1"/>
</dbReference>
<feature type="domain" description="Sigma-54 factor interaction" evidence="6">
    <location>
        <begin position="334"/>
        <end position="564"/>
    </location>
</feature>
<dbReference type="Pfam" id="PF00158">
    <property type="entry name" value="Sigma54_activat"/>
    <property type="match status" value="1"/>
</dbReference>
<dbReference type="InterPro" id="IPR003018">
    <property type="entry name" value="GAF"/>
</dbReference>
<dbReference type="InterPro" id="IPR002078">
    <property type="entry name" value="Sigma_54_int"/>
</dbReference>
<dbReference type="CDD" id="cd00130">
    <property type="entry name" value="PAS"/>
    <property type="match status" value="1"/>
</dbReference>
<evidence type="ECO:0000313" key="7">
    <source>
        <dbReference type="EMBL" id="GGF99554.1"/>
    </source>
</evidence>
<dbReference type="GO" id="GO:0006355">
    <property type="term" value="P:regulation of DNA-templated transcription"/>
    <property type="evidence" value="ECO:0007669"/>
    <property type="project" value="InterPro"/>
</dbReference>
<dbReference type="PROSITE" id="PS50045">
    <property type="entry name" value="SIGMA54_INTERACT_4"/>
    <property type="match status" value="1"/>
</dbReference>
<keyword evidence="1" id="KW-0547">Nucleotide-binding</keyword>
<dbReference type="SUPFAM" id="SSF55781">
    <property type="entry name" value="GAF domain-like"/>
    <property type="match status" value="1"/>
</dbReference>
<keyword evidence="5" id="KW-0804">Transcription</keyword>
<dbReference type="AlphaFoldDB" id="A0A917CTZ3"/>
<dbReference type="Gene3D" id="3.40.50.300">
    <property type="entry name" value="P-loop containing nucleotide triphosphate hydrolases"/>
    <property type="match status" value="1"/>
</dbReference>
<evidence type="ECO:0000256" key="5">
    <source>
        <dbReference type="ARBA" id="ARBA00023163"/>
    </source>
</evidence>
<dbReference type="SMART" id="SM00382">
    <property type="entry name" value="AAA"/>
    <property type="match status" value="1"/>
</dbReference>
<evidence type="ECO:0000256" key="1">
    <source>
        <dbReference type="ARBA" id="ARBA00022741"/>
    </source>
</evidence>
<dbReference type="Pfam" id="PF02954">
    <property type="entry name" value="HTH_8"/>
    <property type="match status" value="1"/>
</dbReference>
<dbReference type="SUPFAM" id="SSF55785">
    <property type="entry name" value="PYP-like sensor domain (PAS domain)"/>
    <property type="match status" value="1"/>
</dbReference>
<sequence length="651" mass="72146">MRISYAQSLGNWEHFISSGECAAGTKPEIAASWRRCRQAGVDPMCGKGMQVSEEELATRLQEKKQLLSVAKPVMNSIYQIIKDTVYAIVLTDQDGVLLHTMLNKELEPECVKVNFVEGAKWDELSVGTNAVGTALAINDAIQVLGGEHYCTSHHAWTCSAAPIHDSRGHVIGCLDLSGKAEDVHAHTFGVVVSAVSSIEKQLHMLETSQMMHAVFQSMQDGLLVIDTEYRVRHYNERLASIFMLSPEQMEALNIKELLEEVDLDSVFAGERFLSYADCTLTVGSNKIDCMVNIYPFTFDDKILGASLTIREAGQVRKEVNQLAGFKANYRFREVITDNPYMQGQIAFAQRIAKTNCTVLIEGESGTGKELFAQSIHNASLRAGGPFIAINCAALPKDLVESELFGYEKGSFTGALREGNPGKFELANGGTIFLDEIGELPLEIQAKLLRVLDNHKVRRIGGKHERTMDVRVIAATNRDLVEEVSLKSYRSDLYYRLNVINIKLLPLRERREDIAPLARLFLQKCNRDNPGPVKRFSPSFLEALQSYEWQGNARELQNAVQRAYYVCSSADITHLNLPPARTTPVIYSNSGSVAVPQKRATEAYGKKMEQIQIESICSALKTCGGNVVSAAKMLGIGKSTMYRKIAEYGISK</sequence>
<name>A0A917CTZ3_9BACL</name>
<dbReference type="InterPro" id="IPR029016">
    <property type="entry name" value="GAF-like_dom_sf"/>
</dbReference>
<keyword evidence="8" id="KW-1185">Reference proteome</keyword>
<dbReference type="Proteomes" id="UP000637643">
    <property type="component" value="Unassembled WGS sequence"/>
</dbReference>
<dbReference type="InterPro" id="IPR025943">
    <property type="entry name" value="Sigma_54_int_dom_ATP-bd_2"/>
</dbReference>
<dbReference type="InterPro" id="IPR027417">
    <property type="entry name" value="P-loop_NTPase"/>
</dbReference>
<dbReference type="PANTHER" id="PTHR32071">
    <property type="entry name" value="TRANSCRIPTIONAL REGULATORY PROTEIN"/>
    <property type="match status" value="1"/>
</dbReference>
<dbReference type="Pfam" id="PF25601">
    <property type="entry name" value="AAA_lid_14"/>
    <property type="match status" value="1"/>
</dbReference>
<organism evidence="7 8">
    <name type="scientific">Paenibacillus albidus</name>
    <dbReference type="NCBI Taxonomy" id="2041023"/>
    <lineage>
        <taxon>Bacteria</taxon>
        <taxon>Bacillati</taxon>
        <taxon>Bacillota</taxon>
        <taxon>Bacilli</taxon>
        <taxon>Bacillales</taxon>
        <taxon>Paenibacillaceae</taxon>
        <taxon>Paenibacillus</taxon>
    </lineage>
</organism>
<evidence type="ECO:0000259" key="6">
    <source>
        <dbReference type="PROSITE" id="PS50045"/>
    </source>
</evidence>
<dbReference type="InterPro" id="IPR002197">
    <property type="entry name" value="HTH_Fis"/>
</dbReference>
<dbReference type="PROSITE" id="PS00675">
    <property type="entry name" value="SIGMA54_INTERACT_1"/>
    <property type="match status" value="1"/>
</dbReference>
<dbReference type="Gene3D" id="3.30.450.20">
    <property type="entry name" value="PAS domain"/>
    <property type="match status" value="1"/>
</dbReference>
<dbReference type="InterPro" id="IPR025662">
    <property type="entry name" value="Sigma_54_int_dom_ATP-bd_1"/>
</dbReference>
<dbReference type="Pfam" id="PF13188">
    <property type="entry name" value="PAS_8"/>
    <property type="match status" value="1"/>
</dbReference>
<dbReference type="PROSITE" id="PS00676">
    <property type="entry name" value="SIGMA54_INTERACT_2"/>
    <property type="match status" value="1"/>
</dbReference>
<evidence type="ECO:0000256" key="3">
    <source>
        <dbReference type="ARBA" id="ARBA00023015"/>
    </source>
</evidence>
<dbReference type="PANTHER" id="PTHR32071:SF57">
    <property type="entry name" value="C4-DICARBOXYLATE TRANSPORT TRANSCRIPTIONAL REGULATORY PROTEIN DCTD"/>
    <property type="match status" value="1"/>
</dbReference>
<dbReference type="SMART" id="SM00091">
    <property type="entry name" value="PAS"/>
    <property type="match status" value="1"/>
</dbReference>
<dbReference type="GO" id="GO:0005524">
    <property type="term" value="F:ATP binding"/>
    <property type="evidence" value="ECO:0007669"/>
    <property type="project" value="UniProtKB-KW"/>
</dbReference>
<keyword evidence="2" id="KW-0067">ATP-binding</keyword>
<dbReference type="InterPro" id="IPR003593">
    <property type="entry name" value="AAA+_ATPase"/>
</dbReference>
<dbReference type="InterPro" id="IPR058031">
    <property type="entry name" value="AAA_lid_NorR"/>
</dbReference>
<keyword evidence="3" id="KW-0805">Transcription regulation</keyword>
<reference evidence="7" key="2">
    <citation type="submission" date="2020-09" db="EMBL/GenBank/DDBJ databases">
        <authorList>
            <person name="Sun Q."/>
            <person name="Zhou Y."/>
        </authorList>
    </citation>
    <scope>NUCLEOTIDE SEQUENCE</scope>
    <source>
        <strain evidence="7">CGMCC 1.16134</strain>
    </source>
</reference>
<dbReference type="InterPro" id="IPR035965">
    <property type="entry name" value="PAS-like_dom_sf"/>
</dbReference>
<gene>
    <name evidence="7" type="primary">acoR</name>
    <name evidence="7" type="ORF">GCM10010912_50420</name>
</gene>
<proteinExistence type="predicted"/>
<protein>
    <submittedName>
        <fullName evidence="7">Signal-transduction and transcriptional-control protein</fullName>
    </submittedName>
</protein>
<dbReference type="PRINTS" id="PR01590">
    <property type="entry name" value="HTHFIS"/>
</dbReference>
<keyword evidence="4" id="KW-0238">DNA-binding</keyword>
<dbReference type="InterPro" id="IPR009057">
    <property type="entry name" value="Homeodomain-like_sf"/>
</dbReference>
<comment type="caution">
    <text evidence="7">The sequence shown here is derived from an EMBL/GenBank/DDBJ whole genome shotgun (WGS) entry which is preliminary data.</text>
</comment>
<dbReference type="Pfam" id="PF01590">
    <property type="entry name" value="GAF"/>
    <property type="match status" value="1"/>
</dbReference>
<accession>A0A917CTZ3</accession>
<evidence type="ECO:0000313" key="8">
    <source>
        <dbReference type="Proteomes" id="UP000637643"/>
    </source>
</evidence>
<dbReference type="InterPro" id="IPR000014">
    <property type="entry name" value="PAS"/>
</dbReference>
<dbReference type="FunFam" id="3.40.50.300:FF:000006">
    <property type="entry name" value="DNA-binding transcriptional regulator NtrC"/>
    <property type="match status" value="1"/>
</dbReference>
<reference evidence="7" key="1">
    <citation type="journal article" date="2014" name="Int. J. Syst. Evol. Microbiol.">
        <title>Complete genome sequence of Corynebacterium casei LMG S-19264T (=DSM 44701T), isolated from a smear-ripened cheese.</title>
        <authorList>
            <consortium name="US DOE Joint Genome Institute (JGI-PGF)"/>
            <person name="Walter F."/>
            <person name="Albersmeier A."/>
            <person name="Kalinowski J."/>
            <person name="Ruckert C."/>
        </authorList>
    </citation>
    <scope>NUCLEOTIDE SEQUENCE</scope>
    <source>
        <strain evidence="7">CGMCC 1.16134</strain>
    </source>
</reference>
<dbReference type="GO" id="GO:0043565">
    <property type="term" value="F:sequence-specific DNA binding"/>
    <property type="evidence" value="ECO:0007669"/>
    <property type="project" value="InterPro"/>
</dbReference>
<dbReference type="EMBL" id="BMKR01000028">
    <property type="protein sequence ID" value="GGF99554.1"/>
    <property type="molecule type" value="Genomic_DNA"/>
</dbReference>
<evidence type="ECO:0000256" key="4">
    <source>
        <dbReference type="ARBA" id="ARBA00023125"/>
    </source>
</evidence>
<dbReference type="Gene3D" id="1.10.8.60">
    <property type="match status" value="1"/>
</dbReference>
<dbReference type="SUPFAM" id="SSF46689">
    <property type="entry name" value="Homeodomain-like"/>
    <property type="match status" value="1"/>
</dbReference>
<evidence type="ECO:0000256" key="2">
    <source>
        <dbReference type="ARBA" id="ARBA00022840"/>
    </source>
</evidence>
<dbReference type="Gene3D" id="3.30.450.40">
    <property type="match status" value="1"/>
</dbReference>